<dbReference type="GO" id="GO:0050852">
    <property type="term" value="P:T cell receptor signaling pathway"/>
    <property type="evidence" value="ECO:0007669"/>
    <property type="project" value="TreeGrafter"/>
</dbReference>
<evidence type="ECO:0000256" key="2">
    <source>
        <dbReference type="ARBA" id="ARBA00022443"/>
    </source>
</evidence>
<dbReference type="OrthoDB" id="5986624at2759"/>
<comment type="function">
    <text evidence="5">Adapter protein that plays a role in T-cell receptor (TCR)-mediated activation of signaling pathways. Required for T-cell activation and integrin-mediated T-cell adhesion in response to TCR stimulation.</text>
</comment>
<name>A0A1U7RTS5_ALLSI</name>
<comment type="subcellular location">
    <subcellularLocation>
        <location evidence="1">Membrane raft</location>
    </subcellularLocation>
</comment>
<evidence type="ECO:0000256" key="9">
    <source>
        <dbReference type="SAM" id="MobiDB-lite"/>
    </source>
</evidence>
<evidence type="ECO:0000256" key="3">
    <source>
        <dbReference type="ARBA" id="ARBA00022553"/>
    </source>
</evidence>
<accession>A0A1U7RTS5</accession>
<evidence type="ECO:0000313" key="12">
    <source>
        <dbReference type="RefSeq" id="XP_006025793.1"/>
    </source>
</evidence>
<dbReference type="GO" id="GO:0072659">
    <property type="term" value="P:protein localization to plasma membrane"/>
    <property type="evidence" value="ECO:0007669"/>
    <property type="project" value="TreeGrafter"/>
</dbReference>
<dbReference type="Pfam" id="PF14603">
    <property type="entry name" value="hSH3"/>
    <property type="match status" value="1"/>
</dbReference>
<dbReference type="KEGG" id="asn:102371654"/>
<dbReference type="FunFam" id="2.30.30.40:FF:000220">
    <property type="entry name" value="FYN binding protein 2"/>
    <property type="match status" value="1"/>
</dbReference>
<feature type="compositionally biased region" description="Polar residues" evidence="9">
    <location>
        <begin position="204"/>
        <end position="222"/>
    </location>
</feature>
<dbReference type="PANTHER" id="PTHR16830">
    <property type="entry name" value="SH2 CONTAINING ADAPTOR PRAM-1 RELATED"/>
    <property type="match status" value="1"/>
</dbReference>
<dbReference type="GO" id="GO:0005886">
    <property type="term" value="C:plasma membrane"/>
    <property type="evidence" value="ECO:0007669"/>
    <property type="project" value="InterPro"/>
</dbReference>
<dbReference type="Gene3D" id="2.30.30.40">
    <property type="entry name" value="SH3 Domains"/>
    <property type="match status" value="1"/>
</dbReference>
<keyword evidence="2" id="KW-0728">SH3 domain</keyword>
<protein>
    <recommendedName>
        <fullName evidence="7">FYN-binding protein 2</fullName>
    </recommendedName>
    <alternativeName>
        <fullName evidence="8">Activation-dependent, raft-recruited ADAP-like phosphoprotein</fullName>
    </alternativeName>
</protein>
<dbReference type="InterPro" id="IPR029294">
    <property type="entry name" value="hSH3"/>
</dbReference>
<evidence type="ECO:0000256" key="4">
    <source>
        <dbReference type="ARBA" id="ARBA00023136"/>
    </source>
</evidence>
<reference evidence="12" key="1">
    <citation type="submission" date="2025-08" db="UniProtKB">
        <authorList>
            <consortium name="RefSeq"/>
        </authorList>
    </citation>
    <scope>IDENTIFICATION</scope>
</reference>
<dbReference type="GeneID" id="102371654"/>
<evidence type="ECO:0000256" key="7">
    <source>
        <dbReference type="ARBA" id="ARBA00068977"/>
    </source>
</evidence>
<feature type="region of interest" description="Disordered" evidence="9">
    <location>
        <begin position="638"/>
        <end position="668"/>
    </location>
</feature>
<organism evidence="11 12">
    <name type="scientific">Alligator sinensis</name>
    <name type="common">Chinese alligator</name>
    <dbReference type="NCBI Taxonomy" id="38654"/>
    <lineage>
        <taxon>Eukaryota</taxon>
        <taxon>Metazoa</taxon>
        <taxon>Chordata</taxon>
        <taxon>Craniata</taxon>
        <taxon>Vertebrata</taxon>
        <taxon>Euteleostomi</taxon>
        <taxon>Archelosauria</taxon>
        <taxon>Archosauria</taxon>
        <taxon>Crocodylia</taxon>
        <taxon>Alligatoridae</taxon>
        <taxon>Alligatorinae</taxon>
        <taxon>Alligator</taxon>
    </lineage>
</organism>
<evidence type="ECO:0000256" key="8">
    <source>
        <dbReference type="ARBA" id="ARBA00079345"/>
    </source>
</evidence>
<dbReference type="SUPFAM" id="SSF50044">
    <property type="entry name" value="SH3-domain"/>
    <property type="match status" value="1"/>
</dbReference>
<keyword evidence="11" id="KW-1185">Reference proteome</keyword>
<dbReference type="GO" id="GO:0007229">
    <property type="term" value="P:integrin-mediated signaling pathway"/>
    <property type="evidence" value="ECO:0007669"/>
    <property type="project" value="InterPro"/>
</dbReference>
<keyword evidence="4" id="KW-0472">Membrane</keyword>
<dbReference type="GO" id="GO:0045121">
    <property type="term" value="C:membrane raft"/>
    <property type="evidence" value="ECO:0007669"/>
    <property type="project" value="UniProtKB-SubCell"/>
</dbReference>
<dbReference type="Proteomes" id="UP000189705">
    <property type="component" value="Unplaced"/>
</dbReference>
<dbReference type="AlphaFoldDB" id="A0A1U7RTS5"/>
<sequence>MEVEGVNDFKALRAKFQNNSNFSNTLLQPAKRPPADFLHPSCSDGKHVSGPKIPSKEERLACKQKEEQFCYTVRNSELTHSKPLAMPRAKFSNLHLSGKDEDPKDKVLQVAVGGNALPKEVPWKPCPNSCVYQQGTVNANSEDASIKNSFQHARQIWESAASQNDRKCAMVPPRHRANGTCSSAQPRATNTATAAESSKMRTAGNEQTQDFSTQKNTASHSGVSALPHAPSPPLPARRYKGTEPAPSKTTGVTGLCQPFYNQQDSSETLPYSKETASEHFHHHSAPEKQLDVTDNKLPKIKPLPSVESLGPPPEKPQRPPKVNLCSFQHSASPLERSGKTAAVEEEYMTPENTAVEESHDYEDTISYLKPCGTEMSSCTTQAPTTEAKENDKKPKSFLFTRSSAEGAIEEKTSGNFERERLQQVKKIFKISGNKDILHKVQTNEDGKSGSNILQRRLQDASSLPQTTKCPTEKSLSKDNVEYSGYVCVGALNADEEMVALSQRLKPVQSLDVYDDVEGLEGGIGQGSGACNSFTSDSFSEDYYEETYEDVQNGDDMPTRLDLDRIDKLKNFFKKEKFKLKNTKMKENLRMFSSSVPNLDIVSQEATAYDDSVTQKDTKEKDEKSKNWKLKFLMTKEEKDRKRSSEDAESSSSRAIFKAKKGNAEKNKKMAKEERVFRETFMYNKEIAVINTAFAQSSVSSKGKQDLPITAGEQLDIIDVTEGNQMLCRNAEGKYGYVLVEHLNFSRLY</sequence>
<comment type="subunit">
    <text evidence="6">Interacts with SKAP1, LCK and FYN. The phosphorylated form interacts with LCP2.</text>
</comment>
<feature type="compositionally biased region" description="Basic and acidic residues" evidence="9">
    <location>
        <begin position="275"/>
        <end position="297"/>
    </location>
</feature>
<gene>
    <name evidence="12" type="primary">FYB2</name>
</gene>
<evidence type="ECO:0000259" key="10">
    <source>
        <dbReference type="Pfam" id="PF14603"/>
    </source>
</evidence>
<dbReference type="RefSeq" id="XP_006025793.1">
    <property type="nucleotide sequence ID" value="XM_006025731.3"/>
</dbReference>
<evidence type="ECO:0000256" key="1">
    <source>
        <dbReference type="ARBA" id="ARBA00004285"/>
    </source>
</evidence>
<evidence type="ECO:0000313" key="11">
    <source>
        <dbReference type="Proteomes" id="UP000189705"/>
    </source>
</evidence>
<dbReference type="PANTHER" id="PTHR16830:SF1">
    <property type="entry name" value="FYN-BINDING PROTEIN 2"/>
    <property type="match status" value="1"/>
</dbReference>
<evidence type="ECO:0000256" key="6">
    <source>
        <dbReference type="ARBA" id="ARBA00062840"/>
    </source>
</evidence>
<dbReference type="InterPro" id="IPR043443">
    <property type="entry name" value="FYB1/2-like"/>
</dbReference>
<feature type="compositionally biased region" description="Polar residues" evidence="9">
    <location>
        <begin position="259"/>
        <end position="269"/>
    </location>
</feature>
<dbReference type="CTD" id="199920"/>
<feature type="domain" description="Helically-extended SH3" evidence="10">
    <location>
        <begin position="676"/>
        <end position="742"/>
    </location>
</feature>
<dbReference type="InParanoid" id="A0A1U7RTS5"/>
<proteinExistence type="predicted"/>
<evidence type="ECO:0000256" key="5">
    <source>
        <dbReference type="ARBA" id="ARBA00060088"/>
    </source>
</evidence>
<dbReference type="eggNOG" id="ENOG502RXZD">
    <property type="taxonomic scope" value="Eukaryota"/>
</dbReference>
<feature type="region of interest" description="Disordered" evidence="9">
    <location>
        <begin position="161"/>
        <end position="321"/>
    </location>
</feature>
<feature type="compositionally biased region" description="Polar residues" evidence="9">
    <location>
        <begin position="179"/>
        <end position="196"/>
    </location>
</feature>
<keyword evidence="3" id="KW-0597">Phosphoprotein</keyword>
<dbReference type="InterPro" id="IPR036028">
    <property type="entry name" value="SH3-like_dom_sf"/>
</dbReference>